<dbReference type="Gene3D" id="3.30.70.270">
    <property type="match status" value="1"/>
</dbReference>
<dbReference type="OrthoDB" id="6020750at2759"/>
<dbReference type="InterPro" id="IPR043502">
    <property type="entry name" value="DNA/RNA_pol_sf"/>
</dbReference>
<dbReference type="GO" id="GO:0071897">
    <property type="term" value="P:DNA biosynthetic process"/>
    <property type="evidence" value="ECO:0007669"/>
    <property type="project" value="UniProtKB-ARBA"/>
</dbReference>
<comment type="caution">
    <text evidence="1">The sequence shown here is derived from an EMBL/GenBank/DDBJ whole genome shotgun (WGS) entry which is preliminary data.</text>
</comment>
<reference evidence="1 2" key="1">
    <citation type="journal article" date="2019" name="Sci. Rep.">
        <title>Orb-weaving spider Araneus ventricosus genome elucidates the spidroin gene catalogue.</title>
        <authorList>
            <person name="Kono N."/>
            <person name="Nakamura H."/>
            <person name="Ohtoshi R."/>
            <person name="Moran D.A.P."/>
            <person name="Shinohara A."/>
            <person name="Yoshida Y."/>
            <person name="Fujiwara M."/>
            <person name="Mori M."/>
            <person name="Tomita M."/>
            <person name="Arakawa K."/>
        </authorList>
    </citation>
    <scope>NUCLEOTIDE SEQUENCE [LARGE SCALE GENOMIC DNA]</scope>
</reference>
<evidence type="ECO:0000313" key="1">
    <source>
        <dbReference type="EMBL" id="GBM21634.1"/>
    </source>
</evidence>
<sequence length="441" mass="50376">MIHVRGADGCDHSFNTILDSGSEISCIMKEAVELLGLRKHSVSSLITGLNGAALNIKHKINACISNESGEFQQSLNMLVVPKITDVTPSKFIDVSKLNLPKNLTYANASFFEPQRVHILLGGDTFYELSQTEQIRLKDSNLILQNSVFGWIVAGTLQDVGNKSSFQCNLAIDQSEVYLKKFWELESIGIKYEPKCTEEDNALEIFKETVCFKNDRYEVSLPWKRDWKELKDNFNVAKRRFSHLLKKFQSNKELFTQYRDIFQEYLDKKIIEKVTNPTEPVDKPVFYLPHHAVFRKESVYTKCRIVFDASSNEISLSERDRDAPRFIFTSENLTICDSAPIQVYRFKRLPLGITSSPFLLSATIKKHLEKYRDLFPIAAQLLDNCMYVDDLTAGTDSVNAAFNVSLDADKIMKDANMHLRKWISNDEIMGGRRVFNSSSSNI</sequence>
<evidence type="ECO:0000313" key="2">
    <source>
        <dbReference type="Proteomes" id="UP000499080"/>
    </source>
</evidence>
<accession>A0A4Y2E186</accession>
<dbReference type="Gene3D" id="3.10.10.10">
    <property type="entry name" value="HIV Type 1 Reverse Transcriptase, subunit A, domain 1"/>
    <property type="match status" value="1"/>
</dbReference>
<name>A0A4Y2E186_ARAVE</name>
<protein>
    <submittedName>
        <fullName evidence="1">Uncharacterized protein</fullName>
    </submittedName>
</protein>
<organism evidence="1 2">
    <name type="scientific">Araneus ventricosus</name>
    <name type="common">Orbweaver spider</name>
    <name type="synonym">Epeira ventricosa</name>
    <dbReference type="NCBI Taxonomy" id="182803"/>
    <lineage>
        <taxon>Eukaryota</taxon>
        <taxon>Metazoa</taxon>
        <taxon>Ecdysozoa</taxon>
        <taxon>Arthropoda</taxon>
        <taxon>Chelicerata</taxon>
        <taxon>Arachnida</taxon>
        <taxon>Araneae</taxon>
        <taxon>Araneomorphae</taxon>
        <taxon>Entelegynae</taxon>
        <taxon>Araneoidea</taxon>
        <taxon>Araneidae</taxon>
        <taxon>Araneus</taxon>
    </lineage>
</organism>
<dbReference type="InterPro" id="IPR043128">
    <property type="entry name" value="Rev_trsase/Diguanyl_cyclase"/>
</dbReference>
<dbReference type="Proteomes" id="UP000499080">
    <property type="component" value="Unassembled WGS sequence"/>
</dbReference>
<dbReference type="AlphaFoldDB" id="A0A4Y2E186"/>
<dbReference type="SUPFAM" id="SSF56672">
    <property type="entry name" value="DNA/RNA polymerases"/>
    <property type="match status" value="1"/>
</dbReference>
<proteinExistence type="predicted"/>
<keyword evidence="2" id="KW-1185">Reference proteome</keyword>
<dbReference type="EMBL" id="BGPR01091020">
    <property type="protein sequence ID" value="GBM21634.1"/>
    <property type="molecule type" value="Genomic_DNA"/>
</dbReference>
<dbReference type="PANTHER" id="PTHR47331">
    <property type="entry name" value="PHD-TYPE DOMAIN-CONTAINING PROTEIN"/>
    <property type="match status" value="1"/>
</dbReference>
<dbReference type="PANTHER" id="PTHR47331:SF1">
    <property type="entry name" value="GAG-LIKE PROTEIN"/>
    <property type="match status" value="1"/>
</dbReference>
<gene>
    <name evidence="1" type="ORF">AVEN_208132_1</name>
</gene>